<dbReference type="InterPro" id="IPR050590">
    <property type="entry name" value="Exosome_comp_Rrp42_subfam"/>
</dbReference>
<dbReference type="GO" id="GO:0034473">
    <property type="term" value="P:U1 snRNA 3'-end processing"/>
    <property type="evidence" value="ECO:0007669"/>
    <property type="project" value="TreeGrafter"/>
</dbReference>
<evidence type="ECO:0000313" key="12">
    <source>
        <dbReference type="EMBL" id="CRK88448.1"/>
    </source>
</evidence>
<evidence type="ECO:0000256" key="7">
    <source>
        <dbReference type="ARBA" id="ARBA00022884"/>
    </source>
</evidence>
<comment type="similarity">
    <text evidence="3">Belongs to the RNase PH family.</text>
</comment>
<feature type="domain" description="Exoribonuclease phosphorolytic" evidence="11">
    <location>
        <begin position="194"/>
        <end position="258"/>
    </location>
</feature>
<keyword evidence="8" id="KW-0539">Nucleus</keyword>
<sequence>MSQEELYKTINPVKYLRNFVEKSLRPDGRDLLEFRPTIINKDSIATAEGSAIIKLGTTTVICGIKAELAEPDSSEPSNGFIVPNIELTKLCSPKYRAIGVSLDSQIMNQTLYNILFNSGCVDLTELCIAKGKLVWVLYCDLVCLDDDGSVLDVASLALITALKSLKLPKVNYDLDTKVIKVDDTIKKGINLKALPVTTTFITFEQKYLLADPTSDEESIADTFVTIATCDGQLSYIYQPGGNSLASEQFESLIKQAGKREKYIISLLENIFE</sequence>
<dbReference type="PANTHER" id="PTHR11097:SF9">
    <property type="entry name" value="EXOSOME COMPLEX COMPONENT RRP43"/>
    <property type="match status" value="1"/>
</dbReference>
<dbReference type="InterPro" id="IPR036345">
    <property type="entry name" value="ExoRNase_PH_dom2_sf"/>
</dbReference>
<dbReference type="GO" id="GO:0034476">
    <property type="term" value="P:U5 snRNA 3'-end processing"/>
    <property type="evidence" value="ECO:0007669"/>
    <property type="project" value="TreeGrafter"/>
</dbReference>
<dbReference type="Proteomes" id="UP000183832">
    <property type="component" value="Unassembled WGS sequence"/>
</dbReference>
<organism evidence="12 13">
    <name type="scientific">Clunio marinus</name>
    <dbReference type="NCBI Taxonomy" id="568069"/>
    <lineage>
        <taxon>Eukaryota</taxon>
        <taxon>Metazoa</taxon>
        <taxon>Ecdysozoa</taxon>
        <taxon>Arthropoda</taxon>
        <taxon>Hexapoda</taxon>
        <taxon>Insecta</taxon>
        <taxon>Pterygota</taxon>
        <taxon>Neoptera</taxon>
        <taxon>Endopterygota</taxon>
        <taxon>Diptera</taxon>
        <taxon>Nematocera</taxon>
        <taxon>Chironomoidea</taxon>
        <taxon>Chironomidae</taxon>
        <taxon>Clunio</taxon>
    </lineage>
</organism>
<dbReference type="GO" id="GO:0034475">
    <property type="term" value="P:U4 snRNA 3'-end processing"/>
    <property type="evidence" value="ECO:0007669"/>
    <property type="project" value="TreeGrafter"/>
</dbReference>
<dbReference type="FunFam" id="3.30.230.70:FF:000017">
    <property type="entry name" value="Exosome complex component Rrp42"/>
    <property type="match status" value="1"/>
</dbReference>
<proteinExistence type="inferred from homology"/>
<evidence type="ECO:0000256" key="6">
    <source>
        <dbReference type="ARBA" id="ARBA00022835"/>
    </source>
</evidence>
<dbReference type="PANTHER" id="PTHR11097">
    <property type="entry name" value="EXOSOME COMPLEX EXONUCLEASE RIBOSOMAL RNA PROCESSING PROTEIN"/>
    <property type="match status" value="1"/>
</dbReference>
<dbReference type="EMBL" id="CVRI01000008">
    <property type="protein sequence ID" value="CRK88448.1"/>
    <property type="molecule type" value="Genomic_DNA"/>
</dbReference>
<evidence type="ECO:0000256" key="1">
    <source>
        <dbReference type="ARBA" id="ARBA00004496"/>
    </source>
</evidence>
<dbReference type="SUPFAM" id="SSF54211">
    <property type="entry name" value="Ribosomal protein S5 domain 2-like"/>
    <property type="match status" value="1"/>
</dbReference>
<evidence type="ECO:0000256" key="8">
    <source>
        <dbReference type="ARBA" id="ARBA00023242"/>
    </source>
</evidence>
<feature type="domain" description="Exoribonuclease phosphorolytic" evidence="10">
    <location>
        <begin position="33"/>
        <end position="168"/>
    </location>
</feature>
<dbReference type="GO" id="GO:0000176">
    <property type="term" value="C:nuclear exosome (RNase complex)"/>
    <property type="evidence" value="ECO:0007669"/>
    <property type="project" value="TreeGrafter"/>
</dbReference>
<evidence type="ECO:0000259" key="11">
    <source>
        <dbReference type="Pfam" id="PF03725"/>
    </source>
</evidence>
<dbReference type="Pfam" id="PF03725">
    <property type="entry name" value="RNase_PH_C"/>
    <property type="match status" value="1"/>
</dbReference>
<dbReference type="InterPro" id="IPR033196">
    <property type="entry name" value="Rrp43"/>
</dbReference>
<dbReference type="OrthoDB" id="45882at2759"/>
<dbReference type="GO" id="GO:0071038">
    <property type="term" value="P:TRAMP-dependent tRNA surveillance pathway"/>
    <property type="evidence" value="ECO:0007669"/>
    <property type="project" value="TreeGrafter"/>
</dbReference>
<dbReference type="SUPFAM" id="SSF55666">
    <property type="entry name" value="Ribonuclease PH domain 2-like"/>
    <property type="match status" value="1"/>
</dbReference>
<evidence type="ECO:0000259" key="10">
    <source>
        <dbReference type="Pfam" id="PF01138"/>
    </source>
</evidence>
<dbReference type="GO" id="GO:0071035">
    <property type="term" value="P:nuclear polyadenylation-dependent rRNA catabolic process"/>
    <property type="evidence" value="ECO:0007669"/>
    <property type="project" value="TreeGrafter"/>
</dbReference>
<keyword evidence="7" id="KW-0694">RNA-binding</keyword>
<evidence type="ECO:0000256" key="3">
    <source>
        <dbReference type="ARBA" id="ARBA00006678"/>
    </source>
</evidence>
<evidence type="ECO:0000256" key="9">
    <source>
        <dbReference type="ARBA" id="ARBA00030617"/>
    </source>
</evidence>
<keyword evidence="13" id="KW-1185">Reference proteome</keyword>
<comment type="subcellular location">
    <subcellularLocation>
        <location evidence="1">Cytoplasm</location>
    </subcellularLocation>
    <subcellularLocation>
        <location evidence="2">Nucleus</location>
        <location evidence="2">Nucleolus</location>
    </subcellularLocation>
</comment>
<dbReference type="GO" id="GO:0005730">
    <property type="term" value="C:nucleolus"/>
    <property type="evidence" value="ECO:0007669"/>
    <property type="project" value="UniProtKB-SubCell"/>
</dbReference>
<evidence type="ECO:0000313" key="13">
    <source>
        <dbReference type="Proteomes" id="UP000183832"/>
    </source>
</evidence>
<keyword evidence="4" id="KW-0963">Cytoplasm</keyword>
<dbReference type="GO" id="GO:0071028">
    <property type="term" value="P:nuclear mRNA surveillance"/>
    <property type="evidence" value="ECO:0007669"/>
    <property type="project" value="TreeGrafter"/>
</dbReference>
<dbReference type="InterPro" id="IPR015847">
    <property type="entry name" value="ExoRNase_PH_dom2"/>
</dbReference>
<dbReference type="GO" id="GO:0000177">
    <property type="term" value="C:cytoplasmic exosome (RNase complex)"/>
    <property type="evidence" value="ECO:0007669"/>
    <property type="project" value="TreeGrafter"/>
</dbReference>
<evidence type="ECO:0000256" key="2">
    <source>
        <dbReference type="ARBA" id="ARBA00004604"/>
    </source>
</evidence>
<dbReference type="STRING" id="568069.A0A1J1HK63"/>
<accession>A0A1J1HK63</accession>
<keyword evidence="6" id="KW-0271">Exosome</keyword>
<dbReference type="GO" id="GO:0035925">
    <property type="term" value="F:mRNA 3'-UTR AU-rich region binding"/>
    <property type="evidence" value="ECO:0007669"/>
    <property type="project" value="TreeGrafter"/>
</dbReference>
<name>A0A1J1HK63_9DIPT</name>
<gene>
    <name evidence="12" type="ORF">CLUMA_CG002200</name>
</gene>
<dbReference type="InterPro" id="IPR027408">
    <property type="entry name" value="PNPase/RNase_PH_dom_sf"/>
</dbReference>
<dbReference type="InterPro" id="IPR001247">
    <property type="entry name" value="ExoRNase_PH_dom1"/>
</dbReference>
<dbReference type="AlphaFoldDB" id="A0A1J1HK63"/>
<dbReference type="GO" id="GO:0016075">
    <property type="term" value="P:rRNA catabolic process"/>
    <property type="evidence" value="ECO:0007669"/>
    <property type="project" value="TreeGrafter"/>
</dbReference>
<evidence type="ECO:0000256" key="4">
    <source>
        <dbReference type="ARBA" id="ARBA00022490"/>
    </source>
</evidence>
<reference evidence="12 13" key="1">
    <citation type="submission" date="2015-04" db="EMBL/GenBank/DDBJ databases">
        <authorList>
            <person name="Syromyatnikov M.Y."/>
            <person name="Popov V.N."/>
        </authorList>
    </citation>
    <scope>NUCLEOTIDE SEQUENCE [LARGE SCALE GENOMIC DNA]</scope>
</reference>
<evidence type="ECO:0000256" key="5">
    <source>
        <dbReference type="ARBA" id="ARBA00022552"/>
    </source>
</evidence>
<dbReference type="CDD" id="cd11369">
    <property type="entry name" value="RNase_PH_RRP43"/>
    <property type="match status" value="1"/>
</dbReference>
<dbReference type="InterPro" id="IPR020568">
    <property type="entry name" value="Ribosomal_Su5_D2-typ_SF"/>
</dbReference>
<keyword evidence="5" id="KW-0698">rRNA processing</keyword>
<dbReference type="Pfam" id="PF01138">
    <property type="entry name" value="RNase_PH"/>
    <property type="match status" value="1"/>
</dbReference>
<protein>
    <recommendedName>
        <fullName evidence="9">Ribosomal RNA-processing protein 43</fullName>
    </recommendedName>
</protein>
<dbReference type="GO" id="GO:0000467">
    <property type="term" value="P:exonucleolytic trimming to generate mature 3'-end of 5.8S rRNA from tricistronic rRNA transcript (SSU-rRNA, 5.8S rRNA, LSU-rRNA)"/>
    <property type="evidence" value="ECO:0007669"/>
    <property type="project" value="TreeGrafter"/>
</dbReference>
<dbReference type="Gene3D" id="3.30.230.70">
    <property type="entry name" value="GHMP Kinase, N-terminal domain"/>
    <property type="match status" value="1"/>
</dbReference>